<keyword evidence="3" id="KW-1185">Reference proteome</keyword>
<dbReference type="GeneID" id="40752557"/>
<dbReference type="HOGENOM" id="CLU_2037586_0_0_1"/>
<dbReference type="RefSeq" id="XP_029765646.1">
    <property type="nucleotide sequence ID" value="XM_029910251.1"/>
</dbReference>
<dbReference type="EMBL" id="KL584974">
    <property type="protein sequence ID" value="KEQ89459.1"/>
    <property type="molecule type" value="Genomic_DNA"/>
</dbReference>
<dbReference type="AlphaFoldDB" id="A0A074Y0M1"/>
<organism evidence="2 3">
    <name type="scientific">Aureobasidium pullulans EXF-150</name>
    <dbReference type="NCBI Taxonomy" id="1043002"/>
    <lineage>
        <taxon>Eukaryota</taxon>
        <taxon>Fungi</taxon>
        <taxon>Dikarya</taxon>
        <taxon>Ascomycota</taxon>
        <taxon>Pezizomycotina</taxon>
        <taxon>Dothideomycetes</taxon>
        <taxon>Dothideomycetidae</taxon>
        <taxon>Dothideales</taxon>
        <taxon>Saccotheciaceae</taxon>
        <taxon>Aureobasidium</taxon>
    </lineage>
</organism>
<feature type="compositionally biased region" description="Polar residues" evidence="1">
    <location>
        <begin position="102"/>
        <end position="115"/>
    </location>
</feature>
<proteinExistence type="predicted"/>
<gene>
    <name evidence="2" type="ORF">M438DRAFT_6834</name>
</gene>
<evidence type="ECO:0000256" key="1">
    <source>
        <dbReference type="SAM" id="MobiDB-lite"/>
    </source>
</evidence>
<name>A0A074Y0M1_AURPU</name>
<accession>A0A074Y0M1</accession>
<evidence type="ECO:0000313" key="3">
    <source>
        <dbReference type="Proteomes" id="UP000030706"/>
    </source>
</evidence>
<dbReference type="Proteomes" id="UP000030706">
    <property type="component" value="Unassembled WGS sequence"/>
</dbReference>
<protein>
    <submittedName>
        <fullName evidence="2">Uncharacterized protein</fullName>
    </submittedName>
</protein>
<feature type="region of interest" description="Disordered" evidence="1">
    <location>
        <begin position="96"/>
        <end position="121"/>
    </location>
</feature>
<reference evidence="2 3" key="1">
    <citation type="journal article" date="2014" name="BMC Genomics">
        <title>Genome sequencing of four Aureobasidium pullulans varieties: biotechnological potential, stress tolerance, and description of new species.</title>
        <authorList>
            <person name="Gostin Ar C."/>
            <person name="Ohm R.A."/>
            <person name="Kogej T."/>
            <person name="Sonjak S."/>
            <person name="Turk M."/>
            <person name="Zajc J."/>
            <person name="Zalar P."/>
            <person name="Grube M."/>
            <person name="Sun H."/>
            <person name="Han J."/>
            <person name="Sharma A."/>
            <person name="Chiniquy J."/>
            <person name="Ngan C.Y."/>
            <person name="Lipzen A."/>
            <person name="Barry K."/>
            <person name="Grigoriev I.V."/>
            <person name="Gunde-Cimerman N."/>
        </authorList>
    </citation>
    <scope>NUCLEOTIDE SEQUENCE [LARGE SCALE GENOMIC DNA]</scope>
    <source>
        <strain evidence="2 3">EXF-150</strain>
    </source>
</reference>
<sequence length="121" mass="13155">MRARWTPISRKYPNHSAAATIARACSRRRAKGSDVESDDHANDYASTLRHNIQSHCPLVSGSHTTTPMSLGPRVPTQVTGFARCGTEVSLLCDTSMAEPRSRSLNPGQGLDTNNRAILHAE</sequence>
<evidence type="ECO:0000313" key="2">
    <source>
        <dbReference type="EMBL" id="KEQ89459.1"/>
    </source>
</evidence>